<feature type="coiled-coil region" evidence="1">
    <location>
        <begin position="3"/>
        <end position="30"/>
    </location>
</feature>
<reference evidence="2 3" key="1">
    <citation type="journal article" date="2015" name="Genome Biol. Evol.">
        <title>The genome of winter moth (Operophtera brumata) provides a genomic perspective on sexual dimorphism and phenology.</title>
        <authorList>
            <person name="Derks M.F."/>
            <person name="Smit S."/>
            <person name="Salis L."/>
            <person name="Schijlen E."/>
            <person name="Bossers A."/>
            <person name="Mateman C."/>
            <person name="Pijl A.S."/>
            <person name="de Ridder D."/>
            <person name="Groenen M.A."/>
            <person name="Visser M.E."/>
            <person name="Megens H.J."/>
        </authorList>
    </citation>
    <scope>NUCLEOTIDE SEQUENCE [LARGE SCALE GENOMIC DNA]</scope>
    <source>
        <strain evidence="2">WM2013NL</strain>
        <tissue evidence="2">Head and thorax</tissue>
    </source>
</reference>
<protein>
    <submittedName>
        <fullName evidence="2">Uncharacterized protein</fullName>
    </submittedName>
</protein>
<keyword evidence="1" id="KW-0175">Coiled coil</keyword>
<evidence type="ECO:0000313" key="3">
    <source>
        <dbReference type="Proteomes" id="UP000037510"/>
    </source>
</evidence>
<comment type="caution">
    <text evidence="2">The sequence shown here is derived from an EMBL/GenBank/DDBJ whole genome shotgun (WGS) entry which is preliminary data.</text>
</comment>
<sequence>MEVTDLNRTVARLEGELTALAQNNKRNEIEIEGFPENQIEVAAINVGVEQTDGDVDWIMHIGPLRPRVLASSPDESGRQSRRVVVRLLRRAKRDGHSEAYEPMTHDASALAHTWGRHQVPQGK</sequence>
<gene>
    <name evidence="2" type="ORF">OBRU01_01481</name>
</gene>
<dbReference type="EMBL" id="JTDY01000928">
    <property type="protein sequence ID" value="KOB75401.1"/>
    <property type="molecule type" value="Genomic_DNA"/>
</dbReference>
<name>A0A0L7LJM5_OPEBR</name>
<keyword evidence="3" id="KW-1185">Reference proteome</keyword>
<organism evidence="2 3">
    <name type="scientific">Operophtera brumata</name>
    <name type="common">Winter moth</name>
    <name type="synonym">Phalaena brumata</name>
    <dbReference type="NCBI Taxonomy" id="104452"/>
    <lineage>
        <taxon>Eukaryota</taxon>
        <taxon>Metazoa</taxon>
        <taxon>Ecdysozoa</taxon>
        <taxon>Arthropoda</taxon>
        <taxon>Hexapoda</taxon>
        <taxon>Insecta</taxon>
        <taxon>Pterygota</taxon>
        <taxon>Neoptera</taxon>
        <taxon>Endopterygota</taxon>
        <taxon>Lepidoptera</taxon>
        <taxon>Glossata</taxon>
        <taxon>Ditrysia</taxon>
        <taxon>Geometroidea</taxon>
        <taxon>Geometridae</taxon>
        <taxon>Larentiinae</taxon>
        <taxon>Operophtera</taxon>
    </lineage>
</organism>
<accession>A0A0L7LJM5</accession>
<evidence type="ECO:0000256" key="1">
    <source>
        <dbReference type="SAM" id="Coils"/>
    </source>
</evidence>
<dbReference type="Proteomes" id="UP000037510">
    <property type="component" value="Unassembled WGS sequence"/>
</dbReference>
<evidence type="ECO:0000313" key="2">
    <source>
        <dbReference type="EMBL" id="KOB75401.1"/>
    </source>
</evidence>
<proteinExistence type="predicted"/>
<dbReference type="AlphaFoldDB" id="A0A0L7LJM5"/>